<accession>A0A1I3CQ91</accession>
<dbReference type="EMBL" id="FOQT01000001">
    <property type="protein sequence ID" value="SFH76695.1"/>
    <property type="molecule type" value="Genomic_DNA"/>
</dbReference>
<dbReference type="Gene3D" id="3.40.630.30">
    <property type="match status" value="1"/>
</dbReference>
<dbReference type="CDD" id="cd04301">
    <property type="entry name" value="NAT_SF"/>
    <property type="match status" value="1"/>
</dbReference>
<evidence type="ECO:0000313" key="2">
    <source>
        <dbReference type="EMBL" id="SFH76695.1"/>
    </source>
</evidence>
<keyword evidence="2" id="KW-0808">Transferase</keyword>
<feature type="domain" description="N-acetyltransferase" evidence="1">
    <location>
        <begin position="1"/>
        <end position="169"/>
    </location>
</feature>
<dbReference type="RefSeq" id="WP_090078144.1">
    <property type="nucleotide sequence ID" value="NZ_FOQT01000001.1"/>
</dbReference>
<dbReference type="AlphaFoldDB" id="A0A1I3CQ91"/>
<keyword evidence="3" id="KW-1185">Reference proteome</keyword>
<sequence length="169" mass="19327">MILRKANSEEIPFIWEILQHGIQQRKKDGSDQWQNGYPNEKTIQEDVANNSAYVFTDKNKIIAYSAIIKGIETAYNIIEGKWLNDNKYITIHRVAASDSVKGKGIGSALFAKIEDICLRENIYNIRVDTSFDNLPMIKILDKLNYSYCGEVIMGGSPRRAYHKELPKNI</sequence>
<dbReference type="PROSITE" id="PS51186">
    <property type="entry name" value="GNAT"/>
    <property type="match status" value="1"/>
</dbReference>
<reference evidence="2 3" key="1">
    <citation type="submission" date="2016-10" db="EMBL/GenBank/DDBJ databases">
        <authorList>
            <person name="de Groot N.N."/>
        </authorList>
    </citation>
    <scope>NUCLEOTIDE SEQUENCE [LARGE SCALE GENOMIC DNA]</scope>
    <source>
        <strain evidence="2 3">DSM 26000</strain>
    </source>
</reference>
<dbReference type="InterPro" id="IPR016181">
    <property type="entry name" value="Acyl_CoA_acyltransferase"/>
</dbReference>
<gene>
    <name evidence="2" type="ORF">SAMN05443292_0010</name>
</gene>
<dbReference type="SUPFAM" id="SSF55729">
    <property type="entry name" value="Acyl-CoA N-acyltransferases (Nat)"/>
    <property type="match status" value="1"/>
</dbReference>
<protein>
    <submittedName>
        <fullName evidence="2">Acetyltransferase (GNAT) family protein</fullName>
    </submittedName>
</protein>
<dbReference type="GO" id="GO:0016747">
    <property type="term" value="F:acyltransferase activity, transferring groups other than amino-acyl groups"/>
    <property type="evidence" value="ECO:0007669"/>
    <property type="project" value="InterPro"/>
</dbReference>
<name>A0A1I3CQ91_9FLAO</name>
<evidence type="ECO:0000313" key="3">
    <source>
        <dbReference type="Proteomes" id="UP000198931"/>
    </source>
</evidence>
<dbReference type="STRING" id="1125876.SAMN05443292_0010"/>
<organism evidence="2 3">
    <name type="scientific">Halpernia frigidisoli</name>
    <dbReference type="NCBI Taxonomy" id="1125876"/>
    <lineage>
        <taxon>Bacteria</taxon>
        <taxon>Pseudomonadati</taxon>
        <taxon>Bacteroidota</taxon>
        <taxon>Flavobacteriia</taxon>
        <taxon>Flavobacteriales</taxon>
        <taxon>Weeksellaceae</taxon>
        <taxon>Chryseobacterium group</taxon>
        <taxon>Halpernia</taxon>
    </lineage>
</organism>
<dbReference type="Proteomes" id="UP000198931">
    <property type="component" value="Unassembled WGS sequence"/>
</dbReference>
<dbReference type="Pfam" id="PF00583">
    <property type="entry name" value="Acetyltransf_1"/>
    <property type="match status" value="1"/>
</dbReference>
<proteinExistence type="predicted"/>
<dbReference type="InterPro" id="IPR000182">
    <property type="entry name" value="GNAT_dom"/>
</dbReference>
<dbReference type="OrthoDB" id="9796381at2"/>
<evidence type="ECO:0000259" key="1">
    <source>
        <dbReference type="PROSITE" id="PS51186"/>
    </source>
</evidence>